<gene>
    <name evidence="1" type="ORF">NP233_g888</name>
</gene>
<keyword evidence="2" id="KW-1185">Reference proteome</keyword>
<evidence type="ECO:0008006" key="3">
    <source>
        <dbReference type="Google" id="ProtNLM"/>
    </source>
</evidence>
<dbReference type="EMBL" id="JANIEX010000027">
    <property type="protein sequence ID" value="KAJ3575759.1"/>
    <property type="molecule type" value="Genomic_DNA"/>
</dbReference>
<organism evidence="1 2">
    <name type="scientific">Leucocoprinus birnbaumii</name>
    <dbReference type="NCBI Taxonomy" id="56174"/>
    <lineage>
        <taxon>Eukaryota</taxon>
        <taxon>Fungi</taxon>
        <taxon>Dikarya</taxon>
        <taxon>Basidiomycota</taxon>
        <taxon>Agaricomycotina</taxon>
        <taxon>Agaricomycetes</taxon>
        <taxon>Agaricomycetidae</taxon>
        <taxon>Agaricales</taxon>
        <taxon>Agaricineae</taxon>
        <taxon>Agaricaceae</taxon>
        <taxon>Leucocoprinus</taxon>
    </lineage>
</organism>
<reference evidence="1" key="1">
    <citation type="submission" date="2022-07" db="EMBL/GenBank/DDBJ databases">
        <title>Genome Sequence of Leucocoprinus birnbaumii.</title>
        <authorList>
            <person name="Buettner E."/>
        </authorList>
    </citation>
    <scope>NUCLEOTIDE SEQUENCE</scope>
    <source>
        <strain evidence="1">VT141</strain>
    </source>
</reference>
<accession>A0AAD5W1E4</accession>
<proteinExistence type="predicted"/>
<dbReference type="AlphaFoldDB" id="A0AAD5W1E4"/>
<dbReference type="Proteomes" id="UP001213000">
    <property type="component" value="Unassembled WGS sequence"/>
</dbReference>
<name>A0AAD5W1E4_9AGAR</name>
<evidence type="ECO:0000313" key="2">
    <source>
        <dbReference type="Proteomes" id="UP001213000"/>
    </source>
</evidence>
<sequence length="267" mass="29686">MLGPSLASLGVLAQASPQLVDFTPIVLELYLLLVEFTRSLLGSPTNEPECWSGASHLSQDTKSIIRHEIELPTQIKPTRNHPLVLLDTPGMDFDNRSIKNTLIELRRWKCANLGKNNLGGIIFVNNPSDNRLQGKTFSVEHSGALKKLCGKDWTSRIFLVNNPHQTGNEDFESARMFWKPIADQLQVKKNSALLDTHSTFSSVDISEGVSLVASRHDAGEIRAEGIYLFDYSQSQTSAQRILRGLLFNDGHSHFADTIKIPASEVHK</sequence>
<dbReference type="Gene3D" id="3.40.50.300">
    <property type="entry name" value="P-loop containing nucleotide triphosphate hydrolases"/>
    <property type="match status" value="1"/>
</dbReference>
<dbReference type="InterPro" id="IPR027417">
    <property type="entry name" value="P-loop_NTPase"/>
</dbReference>
<protein>
    <recommendedName>
        <fullName evidence="3">G domain-containing protein</fullName>
    </recommendedName>
</protein>
<comment type="caution">
    <text evidence="1">The sequence shown here is derived from an EMBL/GenBank/DDBJ whole genome shotgun (WGS) entry which is preliminary data.</text>
</comment>
<evidence type="ECO:0000313" key="1">
    <source>
        <dbReference type="EMBL" id="KAJ3575759.1"/>
    </source>
</evidence>